<accession>A0A6C2US49</accession>
<dbReference type="SUPFAM" id="SSF158682">
    <property type="entry name" value="TerB-like"/>
    <property type="match status" value="1"/>
</dbReference>
<name>A0A6C2US49_9BACT</name>
<proteinExistence type="predicted"/>
<feature type="domain" description="Co-chaperone DjlA N-terminal" evidence="1">
    <location>
        <begin position="186"/>
        <end position="306"/>
    </location>
</feature>
<reference evidence="2 3" key="1">
    <citation type="submission" date="2019-04" db="EMBL/GenBank/DDBJ databases">
        <authorList>
            <person name="Van Vliet M D."/>
        </authorList>
    </citation>
    <scope>NUCLEOTIDE SEQUENCE [LARGE SCALE GENOMIC DNA]</scope>
    <source>
        <strain evidence="2 3">F21</strain>
    </source>
</reference>
<organism evidence="2 3">
    <name type="scientific">Pontiella sulfatireligans</name>
    <dbReference type="NCBI Taxonomy" id="2750658"/>
    <lineage>
        <taxon>Bacteria</taxon>
        <taxon>Pseudomonadati</taxon>
        <taxon>Kiritimatiellota</taxon>
        <taxon>Kiritimatiellia</taxon>
        <taxon>Kiritimatiellales</taxon>
        <taxon>Pontiellaceae</taxon>
        <taxon>Pontiella</taxon>
    </lineage>
</organism>
<evidence type="ECO:0000313" key="2">
    <source>
        <dbReference type="EMBL" id="VGO23135.1"/>
    </source>
</evidence>
<evidence type="ECO:0000259" key="1">
    <source>
        <dbReference type="Pfam" id="PF05099"/>
    </source>
</evidence>
<dbReference type="Pfam" id="PF05099">
    <property type="entry name" value="TerB"/>
    <property type="match status" value="1"/>
</dbReference>
<dbReference type="CDD" id="cd07177">
    <property type="entry name" value="terB_like"/>
    <property type="match status" value="1"/>
</dbReference>
<dbReference type="InterPro" id="IPR007791">
    <property type="entry name" value="DjlA_N"/>
</dbReference>
<keyword evidence="3" id="KW-1185">Reference proteome</keyword>
<dbReference type="Gene3D" id="1.10.3680.10">
    <property type="entry name" value="TerB-like"/>
    <property type="match status" value="1"/>
</dbReference>
<dbReference type="InterPro" id="IPR029024">
    <property type="entry name" value="TerB-like"/>
</dbReference>
<dbReference type="EMBL" id="CAAHFH010000003">
    <property type="protein sequence ID" value="VGO23135.1"/>
    <property type="molecule type" value="Genomic_DNA"/>
</dbReference>
<gene>
    <name evidence="2" type="ORF">SCARR_05240</name>
</gene>
<dbReference type="AlphaFoldDB" id="A0A6C2US49"/>
<evidence type="ECO:0000313" key="3">
    <source>
        <dbReference type="Proteomes" id="UP000346198"/>
    </source>
</evidence>
<dbReference type="RefSeq" id="WP_136065247.1">
    <property type="nucleotide sequence ID" value="NZ_CAAHFH010000003.1"/>
</dbReference>
<dbReference type="Proteomes" id="UP000346198">
    <property type="component" value="Unassembled WGS sequence"/>
</dbReference>
<protein>
    <recommendedName>
        <fullName evidence="1">Co-chaperone DjlA N-terminal domain-containing protein</fullName>
    </recommendedName>
</protein>
<sequence length="386" mass="42826">MEILGIIAIIVVFGFIRAGLGAVGNLATGKTASGDIPFKVRATKSTETFEGSQYEVIKVEMKGGITAPFQGYAATLSLTAMDVTGGKKEPIVCTLDALQLGDTPVLAFISDFPLPYQANVLQNWIDVVSIPIDTLVFPRKGMRTVKFLVDIKGTNASSTCTTTYDFKDAGYMEARENREKLEVYTVQLAFAVSSADGEVHQDEAHIIREWIRKRVEMSSDAEAAKDRLNNTIKQELESFKCGKLRDVKDVCKLMLDVASVADRYDALELCLKVAQADGVAEEDELRMVNQLADLLGVDQDRFRAMRDKHFAAVIQNQSGVLNVDELLGITSDMSEREIKKHLRQEFQKWNQLAAHKDAAKREQAKEMLDLIGQKRAELSQRELANA</sequence>